<reference evidence="1" key="2">
    <citation type="submission" date="2017-09" db="EMBL/GenBank/DDBJ databases">
        <title>FDA dAtabase for Regulatory Grade micrObial Sequences (FDA-ARGOS): Supporting development and validation of Infectious Disease Dx tests.</title>
        <authorList>
            <person name="Minogue T."/>
            <person name="Wolcott M."/>
            <person name="Wasieloski L."/>
            <person name="Aguilar W."/>
            <person name="Moore D."/>
            <person name="Tallon L.J."/>
            <person name="Sadzewicz L."/>
            <person name="Ott S."/>
            <person name="Zhao X."/>
            <person name="Nagaraj S."/>
            <person name="Vavikolanu K."/>
            <person name="Aluvathingal J."/>
            <person name="Nadendla S."/>
            <person name="Sichtig H."/>
        </authorList>
    </citation>
    <scope>NUCLEOTIDE SEQUENCE</scope>
    <source>
        <strain evidence="1">FDAARGOS_387</strain>
    </source>
</reference>
<dbReference type="SUPFAM" id="SSF55729">
    <property type="entry name" value="Acyl-CoA N-acyltransferases (Nat)"/>
    <property type="match status" value="1"/>
</dbReference>
<protein>
    <recommendedName>
        <fullName evidence="5">GNAT family N-acetyltransferase</fullName>
    </recommendedName>
</protein>
<accession>A0A2C6DJZ8</accession>
<evidence type="ECO:0000313" key="1">
    <source>
        <dbReference type="EMBL" id="PHI29084.1"/>
    </source>
</evidence>
<gene>
    <name evidence="1" type="ORF">CRN84_07005</name>
    <name evidence="2" type="ORF">NCTC12282_02179</name>
</gene>
<evidence type="ECO:0000313" key="4">
    <source>
        <dbReference type="Proteomes" id="UP000373449"/>
    </source>
</evidence>
<name>A0A2C6DJZ8_9GAMM</name>
<dbReference type="EMBL" id="CAADJA010000002">
    <property type="protein sequence ID" value="VFS47244.1"/>
    <property type="molecule type" value="Genomic_DNA"/>
</dbReference>
<dbReference type="InterPro" id="IPR016181">
    <property type="entry name" value="Acyl_CoA_acyltransferase"/>
</dbReference>
<evidence type="ECO:0008006" key="5">
    <source>
        <dbReference type="Google" id="ProtNLM"/>
    </source>
</evidence>
<dbReference type="EMBL" id="PDDX01000001">
    <property type="protein sequence ID" value="PHI29084.1"/>
    <property type="molecule type" value="Genomic_DNA"/>
</dbReference>
<dbReference type="AlphaFoldDB" id="A0A2C6DJZ8"/>
<dbReference type="STRING" id="1111728.GCA_000427805_00753"/>
<dbReference type="OrthoDB" id="333393at2"/>
<keyword evidence="3" id="KW-1185">Reference proteome</keyword>
<reference evidence="2 4" key="3">
    <citation type="submission" date="2019-03" db="EMBL/GenBank/DDBJ databases">
        <authorList>
            <consortium name="Pathogen Informatics"/>
        </authorList>
    </citation>
    <scope>NUCLEOTIDE SEQUENCE [LARGE SCALE GENOMIC DNA]</scope>
    <source>
        <strain evidence="2 4">NCTC12282</strain>
    </source>
</reference>
<reference evidence="3" key="1">
    <citation type="submission" date="2017-09" db="EMBL/GenBank/DDBJ databases">
        <title>FDA dAtabase for Regulatory Grade micrObial Sequences (FDA-ARGOS): Supporting development and validation of Infectious Disease Dx tests.</title>
        <authorList>
            <person name="Minogue T."/>
            <person name="Wolcott M."/>
            <person name="Wasieloski L."/>
            <person name="Aguilar W."/>
            <person name="Moore D."/>
            <person name="Tallon L."/>
            <person name="Sadzewicz L."/>
            <person name="Ott S."/>
            <person name="Zhao X."/>
            <person name="Nagaraj S."/>
            <person name="Vavikolanu K."/>
            <person name="Aluvathingal J."/>
            <person name="Nadendla S."/>
            <person name="Sichtig H."/>
        </authorList>
    </citation>
    <scope>NUCLEOTIDE SEQUENCE [LARGE SCALE GENOMIC DNA]</scope>
    <source>
        <strain evidence="3">FDAARGOS_387</strain>
    </source>
</reference>
<dbReference type="Proteomes" id="UP000224974">
    <property type="component" value="Unassembled WGS sequence"/>
</dbReference>
<organism evidence="1 3">
    <name type="scientific">Budvicia aquatica</name>
    <dbReference type="NCBI Taxonomy" id="82979"/>
    <lineage>
        <taxon>Bacteria</taxon>
        <taxon>Pseudomonadati</taxon>
        <taxon>Pseudomonadota</taxon>
        <taxon>Gammaproteobacteria</taxon>
        <taxon>Enterobacterales</taxon>
        <taxon>Budviciaceae</taxon>
        <taxon>Budvicia</taxon>
    </lineage>
</organism>
<dbReference type="RefSeq" id="WP_029096328.1">
    <property type="nucleotide sequence ID" value="NZ_CAADJA010000002.1"/>
</dbReference>
<evidence type="ECO:0000313" key="3">
    <source>
        <dbReference type="Proteomes" id="UP000224974"/>
    </source>
</evidence>
<proteinExistence type="predicted"/>
<dbReference type="Proteomes" id="UP000373449">
    <property type="component" value="Unassembled WGS sequence"/>
</dbReference>
<sequence length="237" mass="28003">MNYQTYFQDVDSLSKLKRQTLAELYFKFYAGSDIGRFLADLESKNEVLILEHNREIVGFSSLQFYPDRDSVIVYSGDTIVMPEHWKQQALHHAWIQRMGQLKRENSHRPLYWFLLVKGYKTYKYLVVFAKQFHPHWHSAQPELKQLADRLAEQKFGPLYNQATGIVECPQSYGYLSQALVDLDLQVKTKPSGQFFLQRNPRYYQGHEMVCLCEISLENLPNRFHSAFLNPAIEYRHE</sequence>
<evidence type="ECO:0000313" key="2">
    <source>
        <dbReference type="EMBL" id="VFS47244.1"/>
    </source>
</evidence>